<dbReference type="RefSeq" id="WP_354557984.1">
    <property type="nucleotide sequence ID" value="NZ_JBEPMB010000008.1"/>
</dbReference>
<keyword evidence="1" id="KW-0805">Transcription regulation</keyword>
<organism evidence="5 6">
    <name type="scientific">Rhizobium aquaticum</name>
    <dbReference type="NCBI Taxonomy" id="1549636"/>
    <lineage>
        <taxon>Bacteria</taxon>
        <taxon>Pseudomonadati</taxon>
        <taxon>Pseudomonadota</taxon>
        <taxon>Alphaproteobacteria</taxon>
        <taxon>Hyphomicrobiales</taxon>
        <taxon>Rhizobiaceae</taxon>
        <taxon>Rhizobium/Agrobacterium group</taxon>
        <taxon>Rhizobium</taxon>
    </lineage>
</organism>
<evidence type="ECO:0000256" key="2">
    <source>
        <dbReference type="ARBA" id="ARBA00023125"/>
    </source>
</evidence>
<dbReference type="InterPro" id="IPR008920">
    <property type="entry name" value="TF_FadR/GntR_C"/>
</dbReference>
<evidence type="ECO:0000313" key="6">
    <source>
        <dbReference type="Proteomes" id="UP001549047"/>
    </source>
</evidence>
<dbReference type="Pfam" id="PF07729">
    <property type="entry name" value="FCD"/>
    <property type="match status" value="1"/>
</dbReference>
<dbReference type="InterPro" id="IPR036388">
    <property type="entry name" value="WH-like_DNA-bd_sf"/>
</dbReference>
<dbReference type="Pfam" id="PF00392">
    <property type="entry name" value="GntR"/>
    <property type="match status" value="1"/>
</dbReference>
<proteinExistence type="predicted"/>
<gene>
    <name evidence="5" type="ORF">ABID16_003858</name>
</gene>
<dbReference type="InterPro" id="IPR036390">
    <property type="entry name" value="WH_DNA-bd_sf"/>
</dbReference>
<evidence type="ECO:0000256" key="3">
    <source>
        <dbReference type="ARBA" id="ARBA00023163"/>
    </source>
</evidence>
<dbReference type="GO" id="GO:0003677">
    <property type="term" value="F:DNA binding"/>
    <property type="evidence" value="ECO:0007669"/>
    <property type="project" value="UniProtKB-KW"/>
</dbReference>
<name>A0ABV2J454_9HYPH</name>
<keyword evidence="6" id="KW-1185">Reference proteome</keyword>
<protein>
    <submittedName>
        <fullName evidence="5">DNA-binding GntR family transcriptional regulator</fullName>
    </submittedName>
</protein>
<dbReference type="PROSITE" id="PS50949">
    <property type="entry name" value="HTH_GNTR"/>
    <property type="match status" value="1"/>
</dbReference>
<dbReference type="EMBL" id="JBEPMB010000008">
    <property type="protein sequence ID" value="MET3615511.1"/>
    <property type="molecule type" value="Genomic_DNA"/>
</dbReference>
<keyword evidence="3" id="KW-0804">Transcription</keyword>
<keyword evidence="2 5" id="KW-0238">DNA-binding</keyword>
<dbReference type="SMART" id="SM00345">
    <property type="entry name" value="HTH_GNTR"/>
    <property type="match status" value="1"/>
</dbReference>
<dbReference type="InterPro" id="IPR000524">
    <property type="entry name" value="Tscrpt_reg_HTH_GntR"/>
</dbReference>
<dbReference type="SMART" id="SM00895">
    <property type="entry name" value="FCD"/>
    <property type="match status" value="1"/>
</dbReference>
<dbReference type="SUPFAM" id="SSF48008">
    <property type="entry name" value="GntR ligand-binding domain-like"/>
    <property type="match status" value="1"/>
</dbReference>
<evidence type="ECO:0000256" key="1">
    <source>
        <dbReference type="ARBA" id="ARBA00023015"/>
    </source>
</evidence>
<dbReference type="PANTHER" id="PTHR43537">
    <property type="entry name" value="TRANSCRIPTIONAL REGULATOR, GNTR FAMILY"/>
    <property type="match status" value="1"/>
</dbReference>
<sequence>MTQAFNARALTAIDDLPGSLAQRVYQSLQEAIMSLTFPPGALIRKGAICDELGVSRSPVSEAITRLASEGLVDVIPQSGTRVARFSIEEIREAAFMREALEVAAVEKVARDHTPDQYAKLARNVRLQAMLVEDHDTAGFYQADEEFHALLMEFTGFPGVAATVATIALKLKRPRMLLLPEPGRNDNAVREHLAIVEAIRDRNPDEARSAMRYHLAQLVSRFDPLEKEHPEFFRSRQSH</sequence>
<evidence type="ECO:0000313" key="5">
    <source>
        <dbReference type="EMBL" id="MET3615511.1"/>
    </source>
</evidence>
<dbReference type="CDD" id="cd07377">
    <property type="entry name" value="WHTH_GntR"/>
    <property type="match status" value="1"/>
</dbReference>
<dbReference type="Gene3D" id="1.20.120.530">
    <property type="entry name" value="GntR ligand-binding domain-like"/>
    <property type="match status" value="1"/>
</dbReference>
<dbReference type="InterPro" id="IPR011711">
    <property type="entry name" value="GntR_C"/>
</dbReference>
<feature type="domain" description="HTH gntR-type" evidence="4">
    <location>
        <begin position="18"/>
        <end position="85"/>
    </location>
</feature>
<accession>A0ABV2J454</accession>
<reference evidence="5 6" key="1">
    <citation type="submission" date="2024-06" db="EMBL/GenBank/DDBJ databases">
        <title>Genomic Encyclopedia of Type Strains, Phase IV (KMG-IV): sequencing the most valuable type-strain genomes for metagenomic binning, comparative biology and taxonomic classification.</title>
        <authorList>
            <person name="Goeker M."/>
        </authorList>
    </citation>
    <scope>NUCLEOTIDE SEQUENCE [LARGE SCALE GENOMIC DNA]</scope>
    <source>
        <strain evidence="5 6">DSM 29780</strain>
    </source>
</reference>
<dbReference type="Proteomes" id="UP001549047">
    <property type="component" value="Unassembled WGS sequence"/>
</dbReference>
<dbReference type="PANTHER" id="PTHR43537:SF45">
    <property type="entry name" value="GNTR FAMILY REGULATORY PROTEIN"/>
    <property type="match status" value="1"/>
</dbReference>
<evidence type="ECO:0000259" key="4">
    <source>
        <dbReference type="PROSITE" id="PS50949"/>
    </source>
</evidence>
<comment type="caution">
    <text evidence="5">The sequence shown here is derived from an EMBL/GenBank/DDBJ whole genome shotgun (WGS) entry which is preliminary data.</text>
</comment>
<dbReference type="SUPFAM" id="SSF46785">
    <property type="entry name" value="Winged helix' DNA-binding domain"/>
    <property type="match status" value="1"/>
</dbReference>
<dbReference type="Gene3D" id="1.10.10.10">
    <property type="entry name" value="Winged helix-like DNA-binding domain superfamily/Winged helix DNA-binding domain"/>
    <property type="match status" value="1"/>
</dbReference>